<dbReference type="RefSeq" id="WP_210537210.1">
    <property type="nucleotide sequence ID" value="NZ_JAGKTC010000003.1"/>
</dbReference>
<dbReference type="AlphaFoldDB" id="A0A940X714"/>
<dbReference type="PANTHER" id="PTHR30336:SF4">
    <property type="entry name" value="ENVELOPE BIOGENESIS FACTOR ELYC"/>
    <property type="match status" value="1"/>
</dbReference>
<reference evidence="3" key="2">
    <citation type="submission" date="2021-03" db="EMBL/GenBank/DDBJ databases">
        <authorList>
            <person name="Cao W."/>
        </authorList>
    </citation>
    <scope>NUCLEOTIDE SEQUENCE</scope>
    <source>
        <strain evidence="3">110414</strain>
    </source>
</reference>
<feature type="transmembrane region" description="Helical" evidence="1">
    <location>
        <begin position="39"/>
        <end position="58"/>
    </location>
</feature>
<keyword evidence="4" id="KW-1185">Reference proteome</keyword>
<organism evidence="3 4">
    <name type="scientific">Pseudoxanthomonas helianthi</name>
    <dbReference type="NCBI Taxonomy" id="1453541"/>
    <lineage>
        <taxon>Bacteria</taxon>
        <taxon>Pseudomonadati</taxon>
        <taxon>Pseudomonadota</taxon>
        <taxon>Gammaproteobacteria</taxon>
        <taxon>Lysobacterales</taxon>
        <taxon>Lysobacteraceae</taxon>
        <taxon>Pseudoxanthomonas</taxon>
    </lineage>
</organism>
<dbReference type="Gene3D" id="3.40.50.620">
    <property type="entry name" value="HUPs"/>
    <property type="match status" value="1"/>
</dbReference>
<name>A0A940X714_9GAMM</name>
<keyword evidence="1" id="KW-1133">Transmembrane helix</keyword>
<dbReference type="GO" id="GO:0043164">
    <property type="term" value="P:Gram-negative-bacterium-type cell wall biogenesis"/>
    <property type="evidence" value="ECO:0007669"/>
    <property type="project" value="TreeGrafter"/>
</dbReference>
<feature type="domain" description="DUF218" evidence="2">
    <location>
        <begin position="82"/>
        <end position="244"/>
    </location>
</feature>
<feature type="transmembrane region" description="Helical" evidence="1">
    <location>
        <begin position="12"/>
        <end position="32"/>
    </location>
</feature>
<comment type="caution">
    <text evidence="3">The sequence shown here is derived from an EMBL/GenBank/DDBJ whole genome shotgun (WGS) entry which is preliminary data.</text>
</comment>
<accession>A0A940X714</accession>
<keyword evidence="1" id="KW-0812">Transmembrane</keyword>
<sequence length="250" mass="27023">MPNSIEDLVVALTYPPTLSLWLALAALVLIVVRRRRLGAALLALGVAWSAVWSVPIASDALRGLLERRYPTVADAASLPTADAIVVLGGGHYGWLDRPEVDAQALKYSRVAAGARAWWARRAPLVILSGGGGGGKGSEARRMADAMERLGVPASVLLLEENSRDTRDNAEYTAEIARRHGLRRLLLVTSSLHMPRANLLFREAGIEVVPVPVPEGAPLCGWKQRWVPSRGALWRSGRAWKELAGLLAARL</sequence>
<evidence type="ECO:0000313" key="3">
    <source>
        <dbReference type="EMBL" id="MBP3985339.1"/>
    </source>
</evidence>
<dbReference type="Pfam" id="PF02698">
    <property type="entry name" value="DUF218"/>
    <property type="match status" value="1"/>
</dbReference>
<evidence type="ECO:0000259" key="2">
    <source>
        <dbReference type="Pfam" id="PF02698"/>
    </source>
</evidence>
<dbReference type="InterPro" id="IPR014729">
    <property type="entry name" value="Rossmann-like_a/b/a_fold"/>
</dbReference>
<proteinExistence type="predicted"/>
<dbReference type="PANTHER" id="PTHR30336">
    <property type="entry name" value="INNER MEMBRANE PROTEIN, PROBABLE PERMEASE"/>
    <property type="match status" value="1"/>
</dbReference>
<evidence type="ECO:0000313" key="4">
    <source>
        <dbReference type="Proteomes" id="UP000673447"/>
    </source>
</evidence>
<dbReference type="EMBL" id="JAGKTC010000003">
    <property type="protein sequence ID" value="MBP3985339.1"/>
    <property type="molecule type" value="Genomic_DNA"/>
</dbReference>
<dbReference type="InterPro" id="IPR003848">
    <property type="entry name" value="DUF218"/>
</dbReference>
<reference evidence="3" key="1">
    <citation type="journal article" date="2016" name="Int. J. Syst. Evol. Microbiol.">
        <title>Pseudoxanthomonas helianthi sp. nov., isolated from roots of Jerusalem artichoke (Helianthus tuberosus).</title>
        <authorList>
            <person name="Kittiwongwattana C."/>
            <person name="Thawai C."/>
        </authorList>
    </citation>
    <scope>NUCLEOTIDE SEQUENCE</scope>
    <source>
        <strain evidence="3">110414</strain>
    </source>
</reference>
<dbReference type="GO" id="GO:0000270">
    <property type="term" value="P:peptidoglycan metabolic process"/>
    <property type="evidence" value="ECO:0007669"/>
    <property type="project" value="TreeGrafter"/>
</dbReference>
<dbReference type="CDD" id="cd06259">
    <property type="entry name" value="YdcF-like"/>
    <property type="match status" value="1"/>
</dbReference>
<dbReference type="InterPro" id="IPR051599">
    <property type="entry name" value="Cell_Envelope_Assoc"/>
</dbReference>
<dbReference type="Proteomes" id="UP000673447">
    <property type="component" value="Unassembled WGS sequence"/>
</dbReference>
<protein>
    <submittedName>
        <fullName evidence="3">YdcF family protein</fullName>
    </submittedName>
</protein>
<gene>
    <name evidence="3" type="ORF">J5837_13075</name>
</gene>
<dbReference type="GO" id="GO:0005886">
    <property type="term" value="C:plasma membrane"/>
    <property type="evidence" value="ECO:0007669"/>
    <property type="project" value="TreeGrafter"/>
</dbReference>
<keyword evidence="1" id="KW-0472">Membrane</keyword>
<evidence type="ECO:0000256" key="1">
    <source>
        <dbReference type="SAM" id="Phobius"/>
    </source>
</evidence>